<dbReference type="VEuPathDB" id="VectorBase:HLOH_048205"/>
<dbReference type="VEuPathDB" id="VectorBase:HLOH_054345"/>
<evidence type="ECO:0000313" key="3">
    <source>
        <dbReference type="Proteomes" id="UP000821853"/>
    </source>
</evidence>
<dbReference type="EMBL" id="JABSTR010000002">
    <property type="protein sequence ID" value="KAH9364536.1"/>
    <property type="molecule type" value="Genomic_DNA"/>
</dbReference>
<evidence type="ECO:0000313" key="1">
    <source>
        <dbReference type="EMBL" id="KAH9364536.1"/>
    </source>
</evidence>
<reference evidence="2 3" key="1">
    <citation type="journal article" date="2020" name="Cell">
        <title>Large-Scale Comparative Analyses of Tick Genomes Elucidate Their Genetic Diversity and Vector Capacities.</title>
        <authorList>
            <consortium name="Tick Genome and Microbiome Consortium (TIGMIC)"/>
            <person name="Jia N."/>
            <person name="Wang J."/>
            <person name="Shi W."/>
            <person name="Du L."/>
            <person name="Sun Y."/>
            <person name="Zhan W."/>
            <person name="Jiang J.F."/>
            <person name="Wang Q."/>
            <person name="Zhang B."/>
            <person name="Ji P."/>
            <person name="Bell-Sakyi L."/>
            <person name="Cui X.M."/>
            <person name="Yuan T.T."/>
            <person name="Jiang B.G."/>
            <person name="Yang W.F."/>
            <person name="Lam T.T."/>
            <person name="Chang Q.C."/>
            <person name="Ding S.J."/>
            <person name="Wang X.J."/>
            <person name="Zhu J.G."/>
            <person name="Ruan X.D."/>
            <person name="Zhao L."/>
            <person name="Wei J.T."/>
            <person name="Ye R.Z."/>
            <person name="Que T.C."/>
            <person name="Du C.H."/>
            <person name="Zhou Y.H."/>
            <person name="Cheng J.X."/>
            <person name="Dai P.F."/>
            <person name="Guo W.B."/>
            <person name="Han X.H."/>
            <person name="Huang E.J."/>
            <person name="Li L.F."/>
            <person name="Wei W."/>
            <person name="Gao Y.C."/>
            <person name="Liu J.Z."/>
            <person name="Shao H.Z."/>
            <person name="Wang X."/>
            <person name="Wang C.C."/>
            <person name="Yang T.C."/>
            <person name="Huo Q.B."/>
            <person name="Li W."/>
            <person name="Chen H.Y."/>
            <person name="Chen S.E."/>
            <person name="Zhou L.G."/>
            <person name="Ni X.B."/>
            <person name="Tian J.H."/>
            <person name="Sheng Y."/>
            <person name="Liu T."/>
            <person name="Pan Y.S."/>
            <person name="Xia L.Y."/>
            <person name="Li J."/>
            <person name="Zhao F."/>
            <person name="Cao W.C."/>
        </authorList>
    </citation>
    <scope>NUCLEOTIDE SEQUENCE [LARGE SCALE GENOMIC DNA]</scope>
    <source>
        <strain evidence="2">HaeL-2018</strain>
    </source>
</reference>
<keyword evidence="3" id="KW-1185">Reference proteome</keyword>
<dbReference type="EMBL" id="JABSTR010000002">
    <property type="protein sequence ID" value="KAH9364537.1"/>
    <property type="molecule type" value="Genomic_DNA"/>
</dbReference>
<proteinExistence type="predicted"/>
<name>A0A9J6FQK4_HAELO</name>
<protein>
    <submittedName>
        <fullName evidence="2">Uncharacterized protein</fullName>
    </submittedName>
</protein>
<dbReference type="AlphaFoldDB" id="A0A9J6FQK4"/>
<comment type="caution">
    <text evidence="2">The sequence shown here is derived from an EMBL/GenBank/DDBJ whole genome shotgun (WGS) entry which is preliminary data.</text>
</comment>
<gene>
    <name evidence="2" type="ORF">HPB48_013595</name>
    <name evidence="1" type="ORF">HPB48_013596</name>
</gene>
<sequence>MFNNPGMTITIYNGAVIFGLAGTSALSPQNIAYGFENKDIYPFNTEPFAEGDFLMSSLSERAQVIPCSQCPKRRKRRKGKQLTRIS</sequence>
<organism evidence="2 3">
    <name type="scientific">Haemaphysalis longicornis</name>
    <name type="common">Bush tick</name>
    <dbReference type="NCBI Taxonomy" id="44386"/>
    <lineage>
        <taxon>Eukaryota</taxon>
        <taxon>Metazoa</taxon>
        <taxon>Ecdysozoa</taxon>
        <taxon>Arthropoda</taxon>
        <taxon>Chelicerata</taxon>
        <taxon>Arachnida</taxon>
        <taxon>Acari</taxon>
        <taxon>Parasitiformes</taxon>
        <taxon>Ixodida</taxon>
        <taxon>Ixodoidea</taxon>
        <taxon>Ixodidae</taxon>
        <taxon>Haemaphysalinae</taxon>
        <taxon>Haemaphysalis</taxon>
    </lineage>
</organism>
<evidence type="ECO:0000313" key="2">
    <source>
        <dbReference type="EMBL" id="KAH9364537.1"/>
    </source>
</evidence>
<dbReference type="Proteomes" id="UP000821853">
    <property type="component" value="Chromosome 10"/>
</dbReference>
<accession>A0A9J6FQK4</accession>